<reference evidence="2 3" key="1">
    <citation type="submission" date="2020-06" db="EMBL/GenBank/DDBJ databases">
        <title>Transcriptomic and genomic resources for Thalictrum thalictroides and T. hernandezii: Facilitating candidate gene discovery in an emerging model plant lineage.</title>
        <authorList>
            <person name="Arias T."/>
            <person name="Riano-Pachon D.M."/>
            <person name="Di Stilio V.S."/>
        </authorList>
    </citation>
    <scope>NUCLEOTIDE SEQUENCE [LARGE SCALE GENOMIC DNA]</scope>
    <source>
        <strain evidence="3">cv. WT478/WT964</strain>
        <tissue evidence="2">Leaves</tissue>
    </source>
</reference>
<evidence type="ECO:0000256" key="1">
    <source>
        <dbReference type="SAM" id="MobiDB-lite"/>
    </source>
</evidence>
<organism evidence="2 3">
    <name type="scientific">Thalictrum thalictroides</name>
    <name type="common">Rue-anemone</name>
    <name type="synonym">Anemone thalictroides</name>
    <dbReference type="NCBI Taxonomy" id="46969"/>
    <lineage>
        <taxon>Eukaryota</taxon>
        <taxon>Viridiplantae</taxon>
        <taxon>Streptophyta</taxon>
        <taxon>Embryophyta</taxon>
        <taxon>Tracheophyta</taxon>
        <taxon>Spermatophyta</taxon>
        <taxon>Magnoliopsida</taxon>
        <taxon>Ranunculales</taxon>
        <taxon>Ranunculaceae</taxon>
        <taxon>Thalictroideae</taxon>
        <taxon>Thalictrum</taxon>
    </lineage>
</organism>
<evidence type="ECO:0000313" key="2">
    <source>
        <dbReference type="EMBL" id="KAF5197565.1"/>
    </source>
</evidence>
<dbReference type="AlphaFoldDB" id="A0A7J6WM99"/>
<evidence type="ECO:0000313" key="3">
    <source>
        <dbReference type="Proteomes" id="UP000554482"/>
    </source>
</evidence>
<feature type="region of interest" description="Disordered" evidence="1">
    <location>
        <begin position="34"/>
        <end position="53"/>
    </location>
</feature>
<sequence>MDLDAKMCLDLESQNIINCEVQVFYKAGTESDNEDVIQSGSNDEDVIQSESDNEDVASMVVQKCVYSFKSKFNVMR</sequence>
<keyword evidence="3" id="KW-1185">Reference proteome</keyword>
<dbReference type="EMBL" id="JABWDY010014552">
    <property type="protein sequence ID" value="KAF5197565.1"/>
    <property type="molecule type" value="Genomic_DNA"/>
</dbReference>
<gene>
    <name evidence="2" type="ORF">FRX31_012848</name>
</gene>
<accession>A0A7J6WM99</accession>
<name>A0A7J6WM99_THATH</name>
<feature type="compositionally biased region" description="Acidic residues" evidence="1">
    <location>
        <begin position="42"/>
        <end position="53"/>
    </location>
</feature>
<comment type="caution">
    <text evidence="2">The sequence shown here is derived from an EMBL/GenBank/DDBJ whole genome shotgun (WGS) entry which is preliminary data.</text>
</comment>
<protein>
    <submittedName>
        <fullName evidence="2">Uncharacterized protein</fullName>
    </submittedName>
</protein>
<proteinExistence type="predicted"/>
<dbReference type="Proteomes" id="UP000554482">
    <property type="component" value="Unassembled WGS sequence"/>
</dbReference>